<keyword evidence="2" id="KW-1185">Reference proteome</keyword>
<dbReference type="EMBL" id="CACSIO010000012">
    <property type="protein sequence ID" value="CAA0105852.1"/>
    <property type="molecule type" value="Genomic_DNA"/>
</dbReference>
<evidence type="ECO:0000313" key="1">
    <source>
        <dbReference type="EMBL" id="CAA0105852.1"/>
    </source>
</evidence>
<reference evidence="1 2" key="1">
    <citation type="submission" date="2019-11" db="EMBL/GenBank/DDBJ databases">
        <authorList>
            <person name="Holert J."/>
        </authorList>
    </citation>
    <scope>NUCLEOTIDE SEQUENCE [LARGE SCALE GENOMIC DNA]</scope>
    <source>
        <strain evidence="1">SB11_3</strain>
    </source>
</reference>
<accession>A0A5S9PN72</accession>
<sequence length="708" mass="75292">MRKIIVALLGSLFFSGCIDQSSDLSISGLSNGETYIFLTDDGAAPYTGSDALPDTLRITYDSPRPNLQVFFNGSQIGSRFTIAPNYAEVAFADIKDFIREGSNKLIVEPQNIFSIGPRVTFTIDTGGPFVQPAGVVINGGNAEIVFNVADASDVTAITINGDSATLNDGAWTATTSNSPAQNLFHITGTDEHGFQRTTTYLKNGAEIEGIFKARVTNDVITGLAPLIEDAMAGTILNAENDQSGVIGTVFDTGNFLTPQVKVRELALGKANFNGMTFKTANNGSTGKVGLDIEMIPTVPYTKDNNTVSGSSYTNAEGNIATTAGSYALVDAKVFILGWQRGIALDIETVDVLGDVNIAFNNGAFDLSFNDNVQLVLGDTGSAGNNESWLTGIIGFLKDIIRPIIIDIIESTLQTNLNQIRLGARFTNDAGDAFDFSTNAQSVATDNGSMSMTYNGSMNIVDPADELVKSLGSIYEASPIGDYLSSPGGVDSNLQVNVNSNVINQGFNTIYSIGMTHITGTFADQQIHFGPNAIGDDAGSDGDRKLELIPAGPGAVVFSGSNTNQADLSYRNATMILSEKRDGAWEEVFFVNADITAGVLMEAKDTIMGITINKSPNLQVNRLVQKGPLLSVGDFDINVPDDVLLGLVDFAVDFIYPQLSNTELLIDIPDLETEPEDGGSVIRSSVTTDAFETTSGHLKFNMSINPEVN</sequence>
<gene>
    <name evidence="1" type="ORF">OPDIPICF_00998</name>
</gene>
<dbReference type="AlphaFoldDB" id="A0A5S9PN72"/>
<dbReference type="Proteomes" id="UP000441399">
    <property type="component" value="Unassembled WGS sequence"/>
</dbReference>
<organism evidence="1 2">
    <name type="scientific">BD1-7 clade bacterium</name>
    <dbReference type="NCBI Taxonomy" id="2029982"/>
    <lineage>
        <taxon>Bacteria</taxon>
        <taxon>Pseudomonadati</taxon>
        <taxon>Pseudomonadota</taxon>
        <taxon>Gammaproteobacteria</taxon>
        <taxon>Cellvibrionales</taxon>
        <taxon>Spongiibacteraceae</taxon>
        <taxon>BD1-7 clade</taxon>
    </lineage>
</organism>
<evidence type="ECO:0000313" key="2">
    <source>
        <dbReference type="Proteomes" id="UP000441399"/>
    </source>
</evidence>
<name>A0A5S9PN72_9GAMM</name>
<dbReference type="OrthoDB" id="9867925at2"/>
<protein>
    <submittedName>
        <fullName evidence="1">Uncharacterized protein</fullName>
    </submittedName>
</protein>
<proteinExistence type="predicted"/>
<dbReference type="PROSITE" id="PS51257">
    <property type="entry name" value="PROKAR_LIPOPROTEIN"/>
    <property type="match status" value="1"/>
</dbReference>